<keyword evidence="3" id="KW-1185">Reference proteome</keyword>
<comment type="caution">
    <text evidence="2">The sequence shown here is derived from an EMBL/GenBank/DDBJ whole genome shotgun (WGS) entry which is preliminary data.</text>
</comment>
<reference evidence="2 3" key="2">
    <citation type="journal article" date="2021" name="Genomics">
        <title>High-quality reference genome for Clonorchis sinensis.</title>
        <authorList>
            <person name="Young N.D."/>
            <person name="Stroehlein A.J."/>
            <person name="Kinkar L."/>
            <person name="Wang T."/>
            <person name="Sohn W.M."/>
            <person name="Chang B.C.H."/>
            <person name="Kaur P."/>
            <person name="Weisz D."/>
            <person name="Dudchenko O."/>
            <person name="Aiden E.L."/>
            <person name="Korhonen P.K."/>
            <person name="Gasser R.B."/>
        </authorList>
    </citation>
    <scope>NUCLEOTIDE SEQUENCE [LARGE SCALE GENOMIC DNA]</scope>
    <source>
        <strain evidence="2">Cs-k2</strain>
    </source>
</reference>
<evidence type="ECO:0000313" key="3">
    <source>
        <dbReference type="Proteomes" id="UP000286415"/>
    </source>
</evidence>
<dbReference type="Proteomes" id="UP000286415">
    <property type="component" value="Unassembled WGS sequence"/>
</dbReference>
<proteinExistence type="predicted"/>
<feature type="compositionally biased region" description="Basic and acidic residues" evidence="1">
    <location>
        <begin position="430"/>
        <end position="449"/>
    </location>
</feature>
<feature type="region of interest" description="Disordered" evidence="1">
    <location>
        <begin position="411"/>
        <end position="505"/>
    </location>
</feature>
<name>A0A8T1LYA7_CLOSI</name>
<feature type="compositionally biased region" description="Polar residues" evidence="1">
    <location>
        <begin position="30"/>
        <end position="49"/>
    </location>
</feature>
<organism evidence="2 3">
    <name type="scientific">Clonorchis sinensis</name>
    <name type="common">Chinese liver fluke</name>
    <dbReference type="NCBI Taxonomy" id="79923"/>
    <lineage>
        <taxon>Eukaryota</taxon>
        <taxon>Metazoa</taxon>
        <taxon>Spiralia</taxon>
        <taxon>Lophotrochozoa</taxon>
        <taxon>Platyhelminthes</taxon>
        <taxon>Trematoda</taxon>
        <taxon>Digenea</taxon>
        <taxon>Opisthorchiida</taxon>
        <taxon>Opisthorchiata</taxon>
        <taxon>Opisthorchiidae</taxon>
        <taxon>Clonorchis</taxon>
    </lineage>
</organism>
<gene>
    <name evidence="2" type="ORF">CSKR_110933</name>
</gene>
<feature type="region of interest" description="Disordered" evidence="1">
    <location>
        <begin position="320"/>
        <end position="384"/>
    </location>
</feature>
<feature type="compositionally biased region" description="Polar residues" evidence="1">
    <location>
        <begin position="411"/>
        <end position="429"/>
    </location>
</feature>
<protein>
    <submittedName>
        <fullName evidence="2">Uncharacterized protein</fullName>
    </submittedName>
</protein>
<dbReference type="EMBL" id="NIRI02000076">
    <property type="protein sequence ID" value="KAG5442104.1"/>
    <property type="molecule type" value="Genomic_DNA"/>
</dbReference>
<evidence type="ECO:0000256" key="1">
    <source>
        <dbReference type="SAM" id="MobiDB-lite"/>
    </source>
</evidence>
<accession>A0A8T1LYA7</accession>
<evidence type="ECO:0000313" key="2">
    <source>
        <dbReference type="EMBL" id="KAG5442104.1"/>
    </source>
</evidence>
<dbReference type="OrthoDB" id="6256565at2759"/>
<reference evidence="2 3" key="1">
    <citation type="journal article" date="2018" name="Biotechnol. Adv.">
        <title>Improved genomic resources and new bioinformatic workflow for the carcinogenic parasite Clonorchis sinensis: Biotechnological implications.</title>
        <authorList>
            <person name="Wang D."/>
            <person name="Korhonen P.K."/>
            <person name="Gasser R.B."/>
            <person name="Young N.D."/>
        </authorList>
    </citation>
    <scope>NUCLEOTIDE SEQUENCE [LARGE SCALE GENOMIC DNA]</scope>
    <source>
        <strain evidence="2">Cs-k2</strain>
    </source>
</reference>
<sequence>MRSPTSKAMHVEANYNHRWHNRRPGISARGNYSSDSGPRPTSWSANSVRTKSHRQTITHSHSAHQQVTKNSLEYSHTSIKPYSSVQNSDRTTAVSDREDYDACRKRKSISDGSSATSPDACTCTISPFYLESSRLSEPSENSPPGPKALPVHIANRLKERFEKRFLRHYYHSSQVESALAGNKNRTEKSNKYQLVAAFLVNGGIVEAWHIYSPMPVELGRTNDGTNGGTRNLELTQRRMRLLQRYYSSARQYVVLYVNSSYAEHYLPLGLAVDNSNANGRVPRKTARYHKSTAQSDSPRSAAGVVSRLIASLLPHSRTSRLQANVDQDNTDSLSAPNETSQSCSSVFRQTSPQSENSEPRRRNQSAPRLRRDDDSSVKSDCATEGTEVGRVRINRHSLMQRFLKHVCSSYGRHSNLTGTKNSRSFTSSVNHDRTAEAKRFLGEANEKESSSSGLADFSFATGSSGSESARNESQRETSSEMPSPTEVSKENVPLETTINLSEKAITPKCCNEMTTSEIWLPQR</sequence>
<feature type="compositionally biased region" description="Polar residues" evidence="1">
    <location>
        <begin position="320"/>
        <end position="356"/>
    </location>
</feature>
<feature type="compositionally biased region" description="Polar residues" evidence="1">
    <location>
        <begin position="57"/>
        <end position="94"/>
    </location>
</feature>
<feature type="region of interest" description="Disordered" evidence="1">
    <location>
        <begin position="14"/>
        <end position="118"/>
    </location>
</feature>
<dbReference type="AlphaFoldDB" id="A0A8T1LYA7"/>
<feature type="compositionally biased region" description="Basic and acidic residues" evidence="1">
    <location>
        <begin position="469"/>
        <end position="478"/>
    </location>
</feature>